<dbReference type="RefSeq" id="WP_209483711.1">
    <property type="nucleotide sequence ID" value="NZ_JAGGKQ010000005.1"/>
</dbReference>
<evidence type="ECO:0000256" key="1">
    <source>
        <dbReference type="SAM" id="Phobius"/>
    </source>
</evidence>
<comment type="caution">
    <text evidence="3">The sequence shown here is derived from an EMBL/GenBank/DDBJ whole genome shotgun (WGS) entry which is preliminary data.</text>
</comment>
<reference evidence="3" key="1">
    <citation type="submission" date="2021-03" db="EMBL/GenBank/DDBJ databases">
        <title>Genomic Encyclopedia of Type Strains, Phase IV (KMG-IV): sequencing the most valuable type-strain genomes for metagenomic binning, comparative biology and taxonomic classification.</title>
        <authorList>
            <person name="Goeker M."/>
        </authorList>
    </citation>
    <scope>NUCLEOTIDE SEQUENCE</scope>
    <source>
        <strain evidence="3">DSM 23564</strain>
    </source>
</reference>
<feature type="transmembrane region" description="Helical" evidence="1">
    <location>
        <begin position="255"/>
        <end position="276"/>
    </location>
</feature>
<dbReference type="Pfam" id="PF04235">
    <property type="entry name" value="DUF418"/>
    <property type="match status" value="1"/>
</dbReference>
<dbReference type="EMBL" id="JAGGKQ010000005">
    <property type="protein sequence ID" value="MBP1921978.1"/>
    <property type="molecule type" value="Genomic_DNA"/>
</dbReference>
<dbReference type="AlphaFoldDB" id="A0A8T4GC18"/>
<feature type="transmembrane region" description="Helical" evidence="1">
    <location>
        <begin position="224"/>
        <end position="243"/>
    </location>
</feature>
<feature type="transmembrane region" description="Helical" evidence="1">
    <location>
        <begin position="360"/>
        <end position="382"/>
    </location>
</feature>
<feature type="transmembrane region" description="Helical" evidence="1">
    <location>
        <begin position="333"/>
        <end position="354"/>
    </location>
</feature>
<keyword evidence="1" id="KW-0812">Transmembrane</keyword>
<feature type="domain" description="DUF418" evidence="2">
    <location>
        <begin position="238"/>
        <end position="397"/>
    </location>
</feature>
<evidence type="ECO:0000259" key="2">
    <source>
        <dbReference type="Pfam" id="PF04235"/>
    </source>
</evidence>
<organism evidence="3 4">
    <name type="scientific">Halorubrum alkaliphilum</name>
    <dbReference type="NCBI Taxonomy" id="261290"/>
    <lineage>
        <taxon>Archaea</taxon>
        <taxon>Methanobacteriati</taxon>
        <taxon>Methanobacteriota</taxon>
        <taxon>Stenosarchaea group</taxon>
        <taxon>Halobacteria</taxon>
        <taxon>Halobacteriales</taxon>
        <taxon>Haloferacaceae</taxon>
        <taxon>Halorubrum</taxon>
    </lineage>
</organism>
<dbReference type="PANTHER" id="PTHR30590:SF2">
    <property type="entry name" value="INNER MEMBRANE PROTEIN"/>
    <property type="match status" value="1"/>
</dbReference>
<feature type="transmembrane region" description="Helical" evidence="1">
    <location>
        <begin position="63"/>
        <end position="93"/>
    </location>
</feature>
<dbReference type="OrthoDB" id="268997at2157"/>
<feature type="transmembrane region" description="Helical" evidence="1">
    <location>
        <begin position="113"/>
        <end position="143"/>
    </location>
</feature>
<protein>
    <recommendedName>
        <fullName evidence="2">DUF418 domain-containing protein</fullName>
    </recommendedName>
</protein>
<feature type="transmembrane region" description="Helical" evidence="1">
    <location>
        <begin position="19"/>
        <end position="37"/>
    </location>
</feature>
<dbReference type="PANTHER" id="PTHR30590">
    <property type="entry name" value="INNER MEMBRANE PROTEIN"/>
    <property type="match status" value="1"/>
</dbReference>
<evidence type="ECO:0000313" key="3">
    <source>
        <dbReference type="EMBL" id="MBP1921978.1"/>
    </source>
</evidence>
<dbReference type="InterPro" id="IPR007349">
    <property type="entry name" value="DUF418"/>
</dbReference>
<evidence type="ECO:0000313" key="4">
    <source>
        <dbReference type="Proteomes" id="UP000823588"/>
    </source>
</evidence>
<proteinExistence type="predicted"/>
<gene>
    <name evidence="3" type="ORF">J2751_000983</name>
</gene>
<keyword evidence="1" id="KW-0472">Membrane</keyword>
<dbReference type="InterPro" id="IPR052529">
    <property type="entry name" value="Bact_Transport_Assoc"/>
</dbReference>
<sequence>MSDSPGPTPPSERIVSLDVLRGVAVLGILVINVWVFSMPEQTLLNPTIYADSTVYGDLAGANYYAWLVAHVFAQGTFITLFSALFGAGIVLFIESKERKGQSAMALHYRRTAWLIAIGMAHAYLLWYGDILVAYGFCALGLVFCRDWDPSAQAMLGLLLLLVPSSLEVLAGFAGGGEAIAGQWTPAASAIAAEVSTYQGGWVGQLEHRVPAAFERQTTGFIGGSFWQVGGVILLGMALYKWGVLTGERSTRIYKFLVAGGVAGLGIVLAGVCYIEANDWSADAALFWRQFNYWGALLVAGGYVGAIVLYTRWRPDGPITRTFAAVGRTAFTNYLLQTVVATSVFYGHGLGYFGTVSRVEMLGFVVVVWIGQLVLSVLWLRVFRFGPVEWLWRTLTYGEKQPIRKEE</sequence>
<keyword evidence="4" id="KW-1185">Reference proteome</keyword>
<keyword evidence="1" id="KW-1133">Transmembrane helix</keyword>
<name>A0A8T4GC18_9EURY</name>
<feature type="transmembrane region" description="Helical" evidence="1">
    <location>
        <begin position="292"/>
        <end position="312"/>
    </location>
</feature>
<dbReference type="Proteomes" id="UP000823588">
    <property type="component" value="Unassembled WGS sequence"/>
</dbReference>
<accession>A0A8T4GC18</accession>